<dbReference type="CDD" id="cd04301">
    <property type="entry name" value="NAT_SF"/>
    <property type="match status" value="1"/>
</dbReference>
<dbReference type="Pfam" id="PF13302">
    <property type="entry name" value="Acetyltransf_3"/>
    <property type="match status" value="1"/>
</dbReference>
<organism evidence="1 2">
    <name type="scientific">Aeromonas caviae</name>
    <name type="common">Aeromonas punctata</name>
    <dbReference type="NCBI Taxonomy" id="648"/>
    <lineage>
        <taxon>Bacteria</taxon>
        <taxon>Pseudomonadati</taxon>
        <taxon>Pseudomonadota</taxon>
        <taxon>Gammaproteobacteria</taxon>
        <taxon>Aeromonadales</taxon>
        <taxon>Aeromonadaceae</taxon>
        <taxon>Aeromonas</taxon>
    </lineage>
</organism>
<dbReference type="PANTHER" id="PTHR43415:SF3">
    <property type="entry name" value="GNAT-FAMILY ACETYLTRANSFERASE"/>
    <property type="match status" value="1"/>
</dbReference>
<sequence>MLSERLEIVTYSREFLDLSWHWLNDPEIKKLTGTPDFTKQQQEDFFASLPRSNYLVWGVMYQNKPIGVIGLKNINDVSAEYFGYIGEKSCWGKGLFSKILALILCECKKLNINYVYLHVAVDNHMANKSYIKNGFVIEPDKCTDEQNYMSMKVSNYAS</sequence>
<dbReference type="PANTHER" id="PTHR43415">
    <property type="entry name" value="SPERMIDINE N(1)-ACETYLTRANSFERASE"/>
    <property type="match status" value="1"/>
</dbReference>
<dbReference type="PROSITE" id="PS51186">
    <property type="entry name" value="GNAT"/>
    <property type="match status" value="1"/>
</dbReference>
<dbReference type="Gene3D" id="3.40.630.30">
    <property type="match status" value="1"/>
</dbReference>
<dbReference type="AlphaFoldDB" id="A0A3S5WY29"/>
<protein>
    <submittedName>
        <fullName evidence="1">GNAT family N-acetyltransferase</fullName>
    </submittedName>
</protein>
<name>A0A3S5WY29_AERCA</name>
<dbReference type="RefSeq" id="WP_119197494.1">
    <property type="nucleotide sequence ID" value="NZ_JAPECC010000039.1"/>
</dbReference>
<dbReference type="Proteomes" id="UP000266778">
    <property type="component" value="Chromosome"/>
</dbReference>
<dbReference type="GO" id="GO:0016747">
    <property type="term" value="F:acyltransferase activity, transferring groups other than amino-acyl groups"/>
    <property type="evidence" value="ECO:0007669"/>
    <property type="project" value="InterPro"/>
</dbReference>
<proteinExistence type="predicted"/>
<keyword evidence="1" id="KW-0808">Transferase</keyword>
<dbReference type="EMBL" id="CP025706">
    <property type="protein sequence ID" value="AXB06217.1"/>
    <property type="molecule type" value="Genomic_DNA"/>
</dbReference>
<evidence type="ECO:0000313" key="1">
    <source>
        <dbReference type="EMBL" id="AXB06217.1"/>
    </source>
</evidence>
<evidence type="ECO:0000313" key="2">
    <source>
        <dbReference type="Proteomes" id="UP000266778"/>
    </source>
</evidence>
<gene>
    <name evidence="1" type="ORF">C1C91_15475</name>
</gene>
<dbReference type="InterPro" id="IPR000182">
    <property type="entry name" value="GNAT_dom"/>
</dbReference>
<reference evidence="1" key="1">
    <citation type="journal article" date="2019" name="J Environ">
        <title>Genetic characterization and potential molecular dissemination mechanism of tet (31) gene in Aeromonas caviae from an oxytetracycline wastewater treatment system.</title>
        <authorList>
            <person name="Shi Y."/>
            <person name="Tian Z."/>
            <person name="Leclercq S.O."/>
            <person name="Zhang H."/>
            <person name="Yang M."/>
            <person name="Zhang Y."/>
        </authorList>
    </citation>
    <scope>NUCLEOTIDE SEQUENCE</scope>
    <source>
        <strain evidence="1">T25-39</strain>
    </source>
</reference>
<accession>A0A3S5WY29</accession>
<dbReference type="SUPFAM" id="SSF55729">
    <property type="entry name" value="Acyl-CoA N-acyltransferases (Nat)"/>
    <property type="match status" value="1"/>
</dbReference>
<dbReference type="InterPro" id="IPR016181">
    <property type="entry name" value="Acyl_CoA_acyltransferase"/>
</dbReference>